<proteinExistence type="inferred from homology"/>
<dbReference type="OrthoDB" id="9808332at2"/>
<dbReference type="KEGG" id="dez:DKM44_11940"/>
<evidence type="ECO:0000313" key="5">
    <source>
        <dbReference type="EMBL" id="AWN23850.1"/>
    </source>
</evidence>
<dbReference type="Proteomes" id="UP000245368">
    <property type="component" value="Chromosome"/>
</dbReference>
<keyword evidence="2" id="KW-0813">Transport</keyword>
<dbReference type="SUPFAM" id="SSF53850">
    <property type="entry name" value="Periplasmic binding protein-like II"/>
    <property type="match status" value="1"/>
</dbReference>
<comment type="similarity">
    <text evidence="1">Belongs to the bacterial solute-binding protein 1 family.</text>
</comment>
<dbReference type="Pfam" id="PF01547">
    <property type="entry name" value="SBP_bac_1"/>
    <property type="match status" value="1"/>
</dbReference>
<dbReference type="InterPro" id="IPR050490">
    <property type="entry name" value="Bact_solute-bd_prot1"/>
</dbReference>
<gene>
    <name evidence="5" type="ORF">DKM44_11940</name>
</gene>
<reference evidence="5 6" key="1">
    <citation type="submission" date="2018-05" db="EMBL/GenBank/DDBJ databases">
        <title>Complete Genome Sequence of Deinococcus sp. strain 17bor-2.</title>
        <authorList>
            <person name="Srinivasan S."/>
        </authorList>
    </citation>
    <scope>NUCLEOTIDE SEQUENCE [LARGE SCALE GENOMIC DNA]</scope>
    <source>
        <strain evidence="5 6">17bor-2</strain>
    </source>
</reference>
<dbReference type="CDD" id="cd14750">
    <property type="entry name" value="PBP2_TMBP"/>
    <property type="match status" value="1"/>
</dbReference>
<dbReference type="PANTHER" id="PTHR43649">
    <property type="entry name" value="ARABINOSE-BINDING PROTEIN-RELATED"/>
    <property type="match status" value="1"/>
</dbReference>
<dbReference type="PANTHER" id="PTHR43649:SF34">
    <property type="entry name" value="ABC TRANSPORTER PERIPLASMIC-BINDING PROTEIN YCJN-RELATED"/>
    <property type="match status" value="1"/>
</dbReference>
<keyword evidence="3 4" id="KW-0732">Signal</keyword>
<evidence type="ECO:0000256" key="1">
    <source>
        <dbReference type="ARBA" id="ARBA00008520"/>
    </source>
</evidence>
<sequence length="420" mass="44536">MKKSAMLIALTAAAALGQQASAVTVTIACGSVGQELQLCKDGAARWAKKTGNTVKVFESPNLTNDRLGLYQQQLAAKSSDIDVYQLDVVWPGLLAQHFVDLKGKVPAAEVNANFKAIIAADTVNGKLVAMPWFTDAGVLYYRTDLLKKYGYSAPPKTWAELAAMAKKIQDGEQKTNKAFAGYVFQGKNYEGLTCDALEWIASFGGGSIVDDSGKITINNPKAAAALNSAASWVGTISPKGVTTYDEEPARGIFQSGNAAFMRNWPYAWALGQGEDSKVKGNIGVSALPAGPGGQPAATLGGWQLGVSMYSKNQDAAIDLVRYLTGPAEQKIRAIEGSYNPTIASLYQDKDILKANPFFGSLLNVFTNAVARPSGPTKDKYNQVSQAFSTAVSDVLNKKMSGGAAVAQLSANLARIKGRGW</sequence>
<dbReference type="Gene3D" id="3.40.190.10">
    <property type="entry name" value="Periplasmic binding protein-like II"/>
    <property type="match status" value="2"/>
</dbReference>
<dbReference type="EMBL" id="CP029494">
    <property type="protein sequence ID" value="AWN23850.1"/>
    <property type="molecule type" value="Genomic_DNA"/>
</dbReference>
<dbReference type="PROSITE" id="PS51257">
    <property type="entry name" value="PROKAR_LIPOPROTEIN"/>
    <property type="match status" value="1"/>
</dbReference>
<feature type="chain" id="PRO_5016362237" evidence="4">
    <location>
        <begin position="23"/>
        <end position="420"/>
    </location>
</feature>
<feature type="signal peptide" evidence="4">
    <location>
        <begin position="1"/>
        <end position="22"/>
    </location>
</feature>
<protein>
    <submittedName>
        <fullName evidence="5">ABC transporter substrate-binding protein</fullName>
    </submittedName>
</protein>
<dbReference type="RefSeq" id="WP_109827578.1">
    <property type="nucleotide sequence ID" value="NZ_CP029494.1"/>
</dbReference>
<evidence type="ECO:0000256" key="4">
    <source>
        <dbReference type="SAM" id="SignalP"/>
    </source>
</evidence>
<dbReference type="AlphaFoldDB" id="A0A2Z3JKM5"/>
<evidence type="ECO:0000256" key="2">
    <source>
        <dbReference type="ARBA" id="ARBA00022448"/>
    </source>
</evidence>
<dbReference type="InterPro" id="IPR006059">
    <property type="entry name" value="SBP"/>
</dbReference>
<organism evidence="5 6">
    <name type="scientific">Deinococcus irradiatisoli</name>
    <dbReference type="NCBI Taxonomy" id="2202254"/>
    <lineage>
        <taxon>Bacteria</taxon>
        <taxon>Thermotogati</taxon>
        <taxon>Deinococcota</taxon>
        <taxon>Deinococci</taxon>
        <taxon>Deinococcales</taxon>
        <taxon>Deinococcaceae</taxon>
        <taxon>Deinococcus</taxon>
    </lineage>
</organism>
<name>A0A2Z3JKM5_9DEIO</name>
<keyword evidence="6" id="KW-1185">Reference proteome</keyword>
<evidence type="ECO:0000313" key="6">
    <source>
        <dbReference type="Proteomes" id="UP000245368"/>
    </source>
</evidence>
<accession>A0A2Z3JKM5</accession>
<evidence type="ECO:0000256" key="3">
    <source>
        <dbReference type="ARBA" id="ARBA00022729"/>
    </source>
</evidence>